<dbReference type="PRINTS" id="PR00134">
    <property type="entry name" value="GLHYDRLASE10"/>
</dbReference>
<comment type="caution">
    <text evidence="9">The sequence shown here is derived from an EMBL/GenBank/DDBJ whole genome shotgun (WGS) entry which is preliminary data.</text>
</comment>
<feature type="region of interest" description="Disordered" evidence="7">
    <location>
        <begin position="1"/>
        <end position="24"/>
    </location>
</feature>
<proteinExistence type="inferred from homology"/>
<dbReference type="Proteomes" id="UP001566331">
    <property type="component" value="Unassembled WGS sequence"/>
</dbReference>
<keyword evidence="10" id="KW-1185">Reference proteome</keyword>
<dbReference type="Gene3D" id="3.20.20.80">
    <property type="entry name" value="Glycosidases"/>
    <property type="match status" value="1"/>
</dbReference>
<comment type="similarity">
    <text evidence="6">Belongs to the glycosyl hydrolase 10 (cellulase F) family.</text>
</comment>
<evidence type="ECO:0000256" key="6">
    <source>
        <dbReference type="RuleBase" id="RU361174"/>
    </source>
</evidence>
<evidence type="ECO:0000313" key="9">
    <source>
        <dbReference type="EMBL" id="MEZ0474364.1"/>
    </source>
</evidence>
<comment type="catalytic activity">
    <reaction evidence="6">
        <text>Endohydrolysis of (1-&gt;4)-beta-D-xylosidic linkages in xylans.</text>
        <dbReference type="EC" id="3.2.1.8"/>
    </reaction>
</comment>
<dbReference type="SMART" id="SM00633">
    <property type="entry name" value="Glyco_10"/>
    <property type="match status" value="1"/>
</dbReference>
<keyword evidence="3 6" id="KW-0326">Glycosidase</keyword>
<dbReference type="InterPro" id="IPR031158">
    <property type="entry name" value="GH10_AS"/>
</dbReference>
<evidence type="ECO:0000313" key="10">
    <source>
        <dbReference type="Proteomes" id="UP001566331"/>
    </source>
</evidence>
<keyword evidence="1 6" id="KW-0378">Hydrolase</keyword>
<accession>A0ABV4HSH1</accession>
<feature type="domain" description="GH10" evidence="8">
    <location>
        <begin position="60"/>
        <end position="415"/>
    </location>
</feature>
<evidence type="ECO:0000256" key="7">
    <source>
        <dbReference type="SAM" id="MobiDB-lite"/>
    </source>
</evidence>
<dbReference type="EC" id="3.2.1.8" evidence="6"/>
<evidence type="ECO:0000256" key="5">
    <source>
        <dbReference type="PROSITE-ProRule" id="PRU10061"/>
    </source>
</evidence>
<evidence type="ECO:0000256" key="2">
    <source>
        <dbReference type="ARBA" id="ARBA00023277"/>
    </source>
</evidence>
<dbReference type="SUPFAM" id="SSF51445">
    <property type="entry name" value="(Trans)glycosidases"/>
    <property type="match status" value="1"/>
</dbReference>
<dbReference type="PANTHER" id="PTHR31490:SF90">
    <property type="entry name" value="ENDO-1,4-BETA-XYLANASE A"/>
    <property type="match status" value="1"/>
</dbReference>
<dbReference type="PANTHER" id="PTHR31490">
    <property type="entry name" value="GLYCOSYL HYDROLASE"/>
    <property type="match status" value="1"/>
</dbReference>
<feature type="compositionally biased region" description="Low complexity" evidence="7">
    <location>
        <begin position="1"/>
        <end position="21"/>
    </location>
</feature>
<dbReference type="InterPro" id="IPR044846">
    <property type="entry name" value="GH10"/>
</dbReference>
<sequence>MTAPLATAHATAANPEAAGPTMTRSTATGPVIAYPTKAGALHHACATALLVLSAALPLRAGAADALKDAYRDAFLVGTAVNDDIVAGRDARSQALVPRHFNAITAENVMKAEVLHPKPEVWDFDAADAFVAFGEQHDMFVVGHTLVWHNQTPEWFFRDDAGRPNTPEAQLARMRAYIETVAGRYAGRVDAWDVVNEIIGEDGEYRDTIWTRAVGDGDAVVRAAFEAAARHAPDAELYYNDFNAWRPAKRDGIVRMVRMLQDAGIRIDGIGIQGHWGLDYPSAEHIEAAVDAYAALGLKVMITELDVDVLPLTKEGQIIGTGLLHPQFQLPEFKRFLDPYADGLPADVQQRLADRYAELFRIFHDRRDAIHRVTLWGVHDGMSWKNDYPIEHRTNHPLLFDRERQPKRALDAVLAVPAER</sequence>
<dbReference type="PROSITE" id="PS00591">
    <property type="entry name" value="GH10_1"/>
    <property type="match status" value="1"/>
</dbReference>
<name>A0ABV4HSH1_9GAMM</name>
<evidence type="ECO:0000256" key="4">
    <source>
        <dbReference type="ARBA" id="ARBA00023326"/>
    </source>
</evidence>
<evidence type="ECO:0000259" key="8">
    <source>
        <dbReference type="PROSITE" id="PS51760"/>
    </source>
</evidence>
<protein>
    <recommendedName>
        <fullName evidence="6">Beta-xylanase</fullName>
        <ecNumber evidence="6">3.2.1.8</ecNumber>
    </recommendedName>
</protein>
<gene>
    <name evidence="9" type="ORF">AB6713_06995</name>
</gene>
<dbReference type="EMBL" id="JBFWIC010000007">
    <property type="protein sequence ID" value="MEZ0474364.1"/>
    <property type="molecule type" value="Genomic_DNA"/>
</dbReference>
<reference evidence="9 10" key="1">
    <citation type="submission" date="2024-07" db="EMBL/GenBank/DDBJ databases">
        <title>Luteimonas salilacus sp. nov., isolated from the shore soil of Salt Lake in Tibet of China.</title>
        <authorList>
            <person name="Zhang X."/>
            <person name="Li A."/>
        </authorList>
    </citation>
    <scope>NUCLEOTIDE SEQUENCE [LARGE SCALE GENOMIC DNA]</scope>
    <source>
        <strain evidence="9 10">B3-2-R+30</strain>
    </source>
</reference>
<evidence type="ECO:0000256" key="1">
    <source>
        <dbReference type="ARBA" id="ARBA00022801"/>
    </source>
</evidence>
<evidence type="ECO:0000256" key="3">
    <source>
        <dbReference type="ARBA" id="ARBA00023295"/>
    </source>
</evidence>
<dbReference type="PROSITE" id="PS51760">
    <property type="entry name" value="GH10_2"/>
    <property type="match status" value="1"/>
</dbReference>
<keyword evidence="4 6" id="KW-0624">Polysaccharide degradation</keyword>
<organism evidence="9 10">
    <name type="scientific">Luteimonas salinilitoris</name>
    <dbReference type="NCBI Taxonomy" id="3237697"/>
    <lineage>
        <taxon>Bacteria</taxon>
        <taxon>Pseudomonadati</taxon>
        <taxon>Pseudomonadota</taxon>
        <taxon>Gammaproteobacteria</taxon>
        <taxon>Lysobacterales</taxon>
        <taxon>Lysobacteraceae</taxon>
        <taxon>Luteimonas</taxon>
    </lineage>
</organism>
<dbReference type="Pfam" id="PF00331">
    <property type="entry name" value="Glyco_hydro_10"/>
    <property type="match status" value="1"/>
</dbReference>
<dbReference type="InterPro" id="IPR001000">
    <property type="entry name" value="GH10_dom"/>
</dbReference>
<feature type="active site" description="Nucleophile" evidence="5">
    <location>
        <position position="303"/>
    </location>
</feature>
<dbReference type="InterPro" id="IPR017853">
    <property type="entry name" value="GH"/>
</dbReference>
<keyword evidence="2 6" id="KW-0119">Carbohydrate metabolism</keyword>